<name>A0AAV4RCH5_9ARAC</name>
<sequence>MQCNNTMEEPFTGQNLGSLLPGIFLLQEEDVPQDTLPCSRPSVETHAVMKLTKMLPHGIVEFGVAYDVNYCGGSNGMDRGIFVRKSSFKFGKDKRTRRCRYFMKFAINK</sequence>
<dbReference type="Proteomes" id="UP001054837">
    <property type="component" value="Unassembled WGS sequence"/>
</dbReference>
<evidence type="ECO:0000313" key="2">
    <source>
        <dbReference type="Proteomes" id="UP001054837"/>
    </source>
</evidence>
<comment type="caution">
    <text evidence="1">The sequence shown here is derived from an EMBL/GenBank/DDBJ whole genome shotgun (WGS) entry which is preliminary data.</text>
</comment>
<gene>
    <name evidence="1" type="ORF">CDAR_589611</name>
</gene>
<evidence type="ECO:0000313" key="1">
    <source>
        <dbReference type="EMBL" id="GIY18309.1"/>
    </source>
</evidence>
<dbReference type="EMBL" id="BPLQ01005883">
    <property type="protein sequence ID" value="GIY18309.1"/>
    <property type="molecule type" value="Genomic_DNA"/>
</dbReference>
<dbReference type="AlphaFoldDB" id="A0AAV4RCH5"/>
<protein>
    <submittedName>
        <fullName evidence="1">Uncharacterized protein</fullName>
    </submittedName>
</protein>
<proteinExistence type="predicted"/>
<reference evidence="1 2" key="1">
    <citation type="submission" date="2021-06" db="EMBL/GenBank/DDBJ databases">
        <title>Caerostris darwini draft genome.</title>
        <authorList>
            <person name="Kono N."/>
            <person name="Arakawa K."/>
        </authorList>
    </citation>
    <scope>NUCLEOTIDE SEQUENCE [LARGE SCALE GENOMIC DNA]</scope>
</reference>
<organism evidence="1 2">
    <name type="scientific">Caerostris darwini</name>
    <dbReference type="NCBI Taxonomy" id="1538125"/>
    <lineage>
        <taxon>Eukaryota</taxon>
        <taxon>Metazoa</taxon>
        <taxon>Ecdysozoa</taxon>
        <taxon>Arthropoda</taxon>
        <taxon>Chelicerata</taxon>
        <taxon>Arachnida</taxon>
        <taxon>Araneae</taxon>
        <taxon>Araneomorphae</taxon>
        <taxon>Entelegynae</taxon>
        <taxon>Araneoidea</taxon>
        <taxon>Araneidae</taxon>
        <taxon>Caerostris</taxon>
    </lineage>
</organism>
<keyword evidence="2" id="KW-1185">Reference proteome</keyword>
<accession>A0AAV4RCH5</accession>